<dbReference type="GO" id="GO:0005886">
    <property type="term" value="C:plasma membrane"/>
    <property type="evidence" value="ECO:0007669"/>
    <property type="project" value="TreeGrafter"/>
</dbReference>
<evidence type="ECO:0000259" key="8">
    <source>
        <dbReference type="PROSITE" id="PS51382"/>
    </source>
</evidence>
<dbReference type="PANTHER" id="PTHR10283">
    <property type="entry name" value="SOLUTE CARRIER FAMILY 13 MEMBER"/>
    <property type="match status" value="1"/>
</dbReference>
<dbReference type="GO" id="GO:0006817">
    <property type="term" value="P:phosphate ion transport"/>
    <property type="evidence" value="ECO:0007669"/>
    <property type="project" value="TreeGrafter"/>
</dbReference>
<evidence type="ECO:0000256" key="5">
    <source>
        <dbReference type="SAM" id="Coils"/>
    </source>
</evidence>
<dbReference type="STRING" id="1036808.A0A0C2YTK0"/>
<dbReference type="CDD" id="cd14478">
    <property type="entry name" value="SPX_PHO87_PHO90_like"/>
    <property type="match status" value="1"/>
</dbReference>
<dbReference type="GO" id="GO:0005315">
    <property type="term" value="F:phosphate transmembrane transporter activity"/>
    <property type="evidence" value="ECO:0007669"/>
    <property type="project" value="TreeGrafter"/>
</dbReference>
<evidence type="ECO:0000313" key="9">
    <source>
        <dbReference type="EMBL" id="KIM52993.1"/>
    </source>
</evidence>
<dbReference type="Pfam" id="PF03105">
    <property type="entry name" value="SPX"/>
    <property type="match status" value="2"/>
</dbReference>
<feature type="domain" description="SPX" evidence="8">
    <location>
        <begin position="70"/>
        <end position="358"/>
    </location>
</feature>
<feature type="compositionally biased region" description="Basic and acidic residues" evidence="6">
    <location>
        <begin position="198"/>
        <end position="208"/>
    </location>
</feature>
<organism evidence="9 10">
    <name type="scientific">Scleroderma citrinum Foug A</name>
    <dbReference type="NCBI Taxonomy" id="1036808"/>
    <lineage>
        <taxon>Eukaryota</taxon>
        <taxon>Fungi</taxon>
        <taxon>Dikarya</taxon>
        <taxon>Basidiomycota</taxon>
        <taxon>Agaricomycotina</taxon>
        <taxon>Agaricomycetes</taxon>
        <taxon>Agaricomycetidae</taxon>
        <taxon>Boletales</taxon>
        <taxon>Sclerodermatineae</taxon>
        <taxon>Sclerodermataceae</taxon>
        <taxon>Scleroderma</taxon>
    </lineage>
</organism>
<keyword evidence="5" id="KW-0175">Coiled coil</keyword>
<dbReference type="EMBL" id="KN822193">
    <property type="protein sequence ID" value="KIM52993.1"/>
    <property type="molecule type" value="Genomic_DNA"/>
</dbReference>
<feature type="compositionally biased region" description="Polar residues" evidence="6">
    <location>
        <begin position="247"/>
        <end position="272"/>
    </location>
</feature>
<dbReference type="GO" id="GO:0006797">
    <property type="term" value="P:polyphosphate metabolic process"/>
    <property type="evidence" value="ECO:0007669"/>
    <property type="project" value="TreeGrafter"/>
</dbReference>
<evidence type="ECO:0000313" key="10">
    <source>
        <dbReference type="Proteomes" id="UP000053989"/>
    </source>
</evidence>
<dbReference type="NCBIfam" id="TIGR00785">
    <property type="entry name" value="dass"/>
    <property type="match status" value="1"/>
</dbReference>
<dbReference type="InterPro" id="IPR004331">
    <property type="entry name" value="SPX_dom"/>
</dbReference>
<dbReference type="InParanoid" id="A0A0C2YTK0"/>
<dbReference type="InterPro" id="IPR001898">
    <property type="entry name" value="SLC13A/DASS"/>
</dbReference>
<evidence type="ECO:0000256" key="6">
    <source>
        <dbReference type="SAM" id="MobiDB-lite"/>
    </source>
</evidence>
<evidence type="ECO:0000256" key="1">
    <source>
        <dbReference type="ARBA" id="ARBA00004141"/>
    </source>
</evidence>
<feature type="transmembrane region" description="Helical" evidence="7">
    <location>
        <begin position="729"/>
        <end position="745"/>
    </location>
</feature>
<dbReference type="CDD" id="cd01115">
    <property type="entry name" value="SLC13_permease"/>
    <property type="match status" value="1"/>
</dbReference>
<evidence type="ECO:0000256" key="4">
    <source>
        <dbReference type="ARBA" id="ARBA00023136"/>
    </source>
</evidence>
<feature type="transmembrane region" description="Helical" evidence="7">
    <location>
        <begin position="592"/>
        <end position="610"/>
    </location>
</feature>
<dbReference type="Proteomes" id="UP000053989">
    <property type="component" value="Unassembled WGS sequence"/>
</dbReference>
<feature type="compositionally biased region" description="Low complexity" evidence="6">
    <location>
        <begin position="216"/>
        <end position="229"/>
    </location>
</feature>
<evidence type="ECO:0000256" key="7">
    <source>
        <dbReference type="SAM" id="Phobius"/>
    </source>
</evidence>
<reference evidence="10" key="2">
    <citation type="submission" date="2015-01" db="EMBL/GenBank/DDBJ databases">
        <title>Evolutionary Origins and Diversification of the Mycorrhizal Mutualists.</title>
        <authorList>
            <consortium name="DOE Joint Genome Institute"/>
            <consortium name="Mycorrhizal Genomics Consortium"/>
            <person name="Kohler A."/>
            <person name="Kuo A."/>
            <person name="Nagy L.G."/>
            <person name="Floudas D."/>
            <person name="Copeland A."/>
            <person name="Barry K.W."/>
            <person name="Cichocki N."/>
            <person name="Veneault-Fourrey C."/>
            <person name="LaButti K."/>
            <person name="Lindquist E.A."/>
            <person name="Lipzen A."/>
            <person name="Lundell T."/>
            <person name="Morin E."/>
            <person name="Murat C."/>
            <person name="Riley R."/>
            <person name="Ohm R."/>
            <person name="Sun H."/>
            <person name="Tunlid A."/>
            <person name="Henrissat B."/>
            <person name="Grigoriev I.V."/>
            <person name="Hibbett D.S."/>
            <person name="Martin F."/>
        </authorList>
    </citation>
    <scope>NUCLEOTIDE SEQUENCE [LARGE SCALE GENOMIC DNA]</scope>
    <source>
        <strain evidence="10">Foug A</strain>
    </source>
</reference>
<keyword evidence="2 7" id="KW-0812">Transmembrane</keyword>
<name>A0A0C2YTK0_9AGAM</name>
<feature type="transmembrane region" description="Helical" evidence="7">
    <location>
        <begin position="821"/>
        <end position="847"/>
    </location>
</feature>
<proteinExistence type="predicted"/>
<feature type="coiled-coil region" evidence="5">
    <location>
        <begin position="145"/>
        <end position="172"/>
    </location>
</feature>
<keyword evidence="3 7" id="KW-1133">Transmembrane helix</keyword>
<reference evidence="9 10" key="1">
    <citation type="submission" date="2014-04" db="EMBL/GenBank/DDBJ databases">
        <authorList>
            <consortium name="DOE Joint Genome Institute"/>
            <person name="Kuo A."/>
            <person name="Kohler A."/>
            <person name="Nagy L.G."/>
            <person name="Floudas D."/>
            <person name="Copeland A."/>
            <person name="Barry K.W."/>
            <person name="Cichocki N."/>
            <person name="Veneault-Fourrey C."/>
            <person name="LaButti K."/>
            <person name="Lindquist E.A."/>
            <person name="Lipzen A."/>
            <person name="Lundell T."/>
            <person name="Morin E."/>
            <person name="Murat C."/>
            <person name="Sun H."/>
            <person name="Tunlid A."/>
            <person name="Henrissat B."/>
            <person name="Grigoriev I.V."/>
            <person name="Hibbett D.S."/>
            <person name="Martin F."/>
            <person name="Nordberg H.P."/>
            <person name="Cantor M.N."/>
            <person name="Hua S.X."/>
        </authorList>
    </citation>
    <scope>NUCLEOTIDE SEQUENCE [LARGE SCALE GENOMIC DNA]</scope>
    <source>
        <strain evidence="9 10">Foug A</strain>
    </source>
</reference>
<feature type="transmembrane region" description="Helical" evidence="7">
    <location>
        <begin position="909"/>
        <end position="935"/>
    </location>
</feature>
<dbReference type="AlphaFoldDB" id="A0A0C2YTK0"/>
<dbReference type="FunCoup" id="A0A0C2YTK0">
    <property type="interactions" value="175"/>
</dbReference>
<evidence type="ECO:0000256" key="3">
    <source>
        <dbReference type="ARBA" id="ARBA00022989"/>
    </source>
</evidence>
<feature type="region of interest" description="Disordered" evidence="6">
    <location>
        <begin position="176"/>
        <end position="287"/>
    </location>
</feature>
<feature type="compositionally biased region" description="Acidic residues" evidence="6">
    <location>
        <begin position="183"/>
        <end position="197"/>
    </location>
</feature>
<feature type="transmembrane region" description="Helical" evidence="7">
    <location>
        <begin position="630"/>
        <end position="650"/>
    </location>
</feature>
<feature type="transmembrane region" description="Helical" evidence="7">
    <location>
        <begin position="548"/>
        <end position="571"/>
    </location>
</feature>
<feature type="transmembrane region" description="Helical" evidence="7">
    <location>
        <begin position="752"/>
        <end position="769"/>
    </location>
</feature>
<sequence length="936" mass="102644">MVLANTATIACHGASIHRLKLQLLSPVDRVGVSTIFSSRERIQSSGGVEEIPLQPIRPTAGAVSSKVFAMKFSSALKFNAVAEWWDEYIAYDTLKRCIYQLEKQKFAPTFDLEANEHTALVNTSNSLAADALFIPALDKEMMKIVLFYEHQEKELIDDLAELEELVAEHDAVGLSGGEHYMEYGDDDDDDDDDDDEHIGEHVRFEHSATRRRRKSSSAGYGRRSTSGTSRGHRLSISSSEGVGGGLENSTLSVPQRPSSQAPSGSRGANPSRSPIGRLTDKIRGRADSTASVEDESVWVAKTNYAWDIRLLVKRRITNLFVSFSSLKSYIELNYSGFRKILKKRVLNPFKLFQMLKVDAGRYLHDVVEAAVPFTQNSKDKLNGAINQLVALYAKCVTHGDISAAHQQLKLHLRENIAWERNTVWRQMIGQERRGAHSPDGLIFATVPGYEEKGTLSIKTPLGRLELKRKHVYLLISTAVFTSLLNLKVVDNLEANKCFAILIFSTILWASEAIPLFVTSTLVPLLLVLFRVIPAEDGSTMSANDASKWIFSVMFSPTIMLLIGGFTISSALSKTNIDRILITRVLSLAGSDPNTVLLAFMGVSCFASMWISNVAAPTLCFTLIRPILRTLPAHAPFAPCLILAIALAANIGGQSSPISSPQNLIALQAMDPKLDWSRWFIVSLPVSIISILLIWLLLLVSYKPARSPDGEGDIEIKTIRPTKETFTLKQYWVTFVCLTTIILWCVEHEIEDFVGDMGVIAIIPIVAFFATGVLKKDDFEQFAWTIVFLAMGGIALGKGVTASGLLSTADEGIYRMLEGKQLYTIVLLLSVAVLIISTFISHTIASVLLVPIAKEVGKNLPGGDRSNLLIFITGLVCSTGMGMPVSGFPNQTAATQEDDLGRLYLTNIDFLKNGVPASIIATLVVATVGFVLMTLIG</sequence>
<keyword evidence="4 7" id="KW-0472">Membrane</keyword>
<evidence type="ECO:0000256" key="2">
    <source>
        <dbReference type="ARBA" id="ARBA00022692"/>
    </source>
</evidence>
<accession>A0A0C2YTK0</accession>
<dbReference type="PANTHER" id="PTHR10283:SF92">
    <property type="entry name" value="LOW-AFFINITY PHOSPHATE TRANSPORTER PHO91"/>
    <property type="match status" value="1"/>
</dbReference>
<feature type="transmembrane region" description="Helical" evidence="7">
    <location>
        <begin position="498"/>
        <end position="528"/>
    </location>
</feature>
<gene>
    <name evidence="9" type="ORF">SCLCIDRAFT_32215</name>
</gene>
<dbReference type="Pfam" id="PF00939">
    <property type="entry name" value="Na_sulph_symp"/>
    <property type="match status" value="1"/>
</dbReference>
<feature type="transmembrane region" description="Helical" evidence="7">
    <location>
        <begin position="781"/>
        <end position="800"/>
    </location>
</feature>
<dbReference type="OrthoDB" id="10260443at2759"/>
<protein>
    <recommendedName>
        <fullName evidence="8">SPX domain-containing protein</fullName>
    </recommendedName>
</protein>
<dbReference type="HOGENOM" id="CLU_005170_8_0_1"/>
<comment type="subcellular location">
    <subcellularLocation>
        <location evidence="1">Membrane</location>
        <topology evidence="1">Multi-pass membrane protein</topology>
    </subcellularLocation>
</comment>
<keyword evidence="10" id="KW-1185">Reference proteome</keyword>
<feature type="transmembrane region" description="Helical" evidence="7">
    <location>
        <begin position="678"/>
        <end position="701"/>
    </location>
</feature>
<feature type="transmembrane region" description="Helical" evidence="7">
    <location>
        <begin position="867"/>
        <end position="888"/>
    </location>
</feature>
<dbReference type="PROSITE" id="PS51382">
    <property type="entry name" value="SPX"/>
    <property type="match status" value="1"/>
</dbReference>